<feature type="compositionally biased region" description="Basic and acidic residues" evidence="1">
    <location>
        <begin position="15"/>
        <end position="25"/>
    </location>
</feature>
<evidence type="ECO:0000256" key="1">
    <source>
        <dbReference type="SAM" id="MobiDB-lite"/>
    </source>
</evidence>
<dbReference type="VEuPathDB" id="FungiDB:PTTG_26387"/>
<sequence>MPDVSPPKPSSSQDKQSEDTAKNLDPKSPPDYVVNAQALVKPPAPAMKNLSRPPDQVERRIAVNPIIKREKAAKEIPPTSKSKNKTPEDIRKSYPLRNTASHKTPTQQTLHEIMTMSIEELELRHRHALKKLQQRSVENQSAGTTDKDRLRKKYEQEIDLLRIKMKLDETDGRSGARGSHDKRINSSSLSPSDFKPAHGVPQQGSSKKVDSGRQEIPSPFSNQSRQKTWLEY</sequence>
<keyword evidence="4" id="KW-1185">Reference proteome</keyword>
<feature type="compositionally biased region" description="Basic and acidic residues" evidence="1">
    <location>
        <begin position="55"/>
        <end position="74"/>
    </location>
</feature>
<reference evidence="2" key="1">
    <citation type="submission" date="2009-11" db="EMBL/GenBank/DDBJ databases">
        <authorList>
            <consortium name="The Broad Institute Genome Sequencing Platform"/>
            <person name="Ward D."/>
            <person name="Feldgarden M."/>
            <person name="Earl A."/>
            <person name="Young S.K."/>
            <person name="Zeng Q."/>
            <person name="Koehrsen M."/>
            <person name="Alvarado L."/>
            <person name="Berlin A."/>
            <person name="Bochicchio J."/>
            <person name="Borenstein D."/>
            <person name="Chapman S.B."/>
            <person name="Chen Z."/>
            <person name="Engels R."/>
            <person name="Freedman E."/>
            <person name="Gellesch M."/>
            <person name="Goldberg J."/>
            <person name="Griggs A."/>
            <person name="Gujja S."/>
            <person name="Heilman E."/>
            <person name="Heiman D."/>
            <person name="Hepburn T."/>
            <person name="Howarth C."/>
            <person name="Jen D."/>
            <person name="Larson L."/>
            <person name="Lewis B."/>
            <person name="Mehta T."/>
            <person name="Park D."/>
            <person name="Pearson M."/>
            <person name="Roberts A."/>
            <person name="Saif S."/>
            <person name="Shea T."/>
            <person name="Shenoy N."/>
            <person name="Sisk P."/>
            <person name="Stolte C."/>
            <person name="Sykes S."/>
            <person name="Thomson T."/>
            <person name="Walk T."/>
            <person name="White J."/>
            <person name="Yandava C."/>
            <person name="Izard J."/>
            <person name="Baranova O.V."/>
            <person name="Blanton J.M."/>
            <person name="Tanner A.C."/>
            <person name="Dewhirst F.E."/>
            <person name="Haas B."/>
            <person name="Nusbaum C."/>
            <person name="Birren B."/>
        </authorList>
    </citation>
    <scope>NUCLEOTIDE SEQUENCE [LARGE SCALE GENOMIC DNA]</scope>
    <source>
        <strain evidence="2">1-1 BBBD Race 1</strain>
    </source>
</reference>
<reference evidence="2" key="2">
    <citation type="submission" date="2016-05" db="EMBL/GenBank/DDBJ databases">
        <title>Comparative analysis highlights variable genome content of wheat rusts and divergence of the mating loci.</title>
        <authorList>
            <person name="Cuomo C.A."/>
            <person name="Bakkeren G."/>
            <person name="Szabo L."/>
            <person name="Khalil H."/>
            <person name="Joly D."/>
            <person name="Goldberg J."/>
            <person name="Young S."/>
            <person name="Zeng Q."/>
            <person name="Fellers J."/>
        </authorList>
    </citation>
    <scope>NUCLEOTIDE SEQUENCE [LARGE SCALE GENOMIC DNA]</scope>
    <source>
        <strain evidence="2">1-1 BBBD Race 1</strain>
    </source>
</reference>
<proteinExistence type="predicted"/>
<evidence type="ECO:0000313" key="4">
    <source>
        <dbReference type="Proteomes" id="UP000005240"/>
    </source>
</evidence>
<organism evidence="2">
    <name type="scientific">Puccinia triticina (isolate 1-1 / race 1 (BBBD))</name>
    <name type="common">Brown leaf rust fungus</name>
    <dbReference type="NCBI Taxonomy" id="630390"/>
    <lineage>
        <taxon>Eukaryota</taxon>
        <taxon>Fungi</taxon>
        <taxon>Dikarya</taxon>
        <taxon>Basidiomycota</taxon>
        <taxon>Pucciniomycotina</taxon>
        <taxon>Pucciniomycetes</taxon>
        <taxon>Pucciniales</taxon>
        <taxon>Pucciniaceae</taxon>
        <taxon>Puccinia</taxon>
    </lineage>
</organism>
<evidence type="ECO:0000313" key="2">
    <source>
        <dbReference type="EMBL" id="OAV96420.1"/>
    </source>
</evidence>
<dbReference type="EnsemblFungi" id="PTTG_26387-t43_2">
    <property type="protein sequence ID" value="PTTG_26387-t43_2-p1"/>
    <property type="gene ID" value="PTTG_26387"/>
</dbReference>
<feature type="compositionally biased region" description="Polar residues" evidence="1">
    <location>
        <begin position="96"/>
        <end position="110"/>
    </location>
</feature>
<accession>A0A180GUH9</accession>
<feature type="compositionally biased region" description="Polar residues" evidence="1">
    <location>
        <begin position="219"/>
        <end position="232"/>
    </location>
</feature>
<protein>
    <submittedName>
        <fullName evidence="2 3">Uncharacterized protein</fullName>
    </submittedName>
</protein>
<feature type="region of interest" description="Disordered" evidence="1">
    <location>
        <begin position="1"/>
        <end position="113"/>
    </location>
</feature>
<dbReference type="OrthoDB" id="2507296at2759"/>
<feature type="compositionally biased region" description="Basic and acidic residues" evidence="1">
    <location>
        <begin position="145"/>
        <end position="184"/>
    </location>
</feature>
<reference evidence="3" key="4">
    <citation type="submission" date="2025-05" db="UniProtKB">
        <authorList>
            <consortium name="EnsemblFungi"/>
        </authorList>
    </citation>
    <scope>IDENTIFICATION</scope>
    <source>
        <strain evidence="3">isolate 1-1 / race 1 (BBBD)</strain>
    </source>
</reference>
<gene>
    <name evidence="2" type="ORF">PTTG_26387</name>
</gene>
<evidence type="ECO:0000313" key="3">
    <source>
        <dbReference type="EnsemblFungi" id="PTTG_26387-t43_2-p1"/>
    </source>
</evidence>
<feature type="region of interest" description="Disordered" evidence="1">
    <location>
        <begin position="130"/>
        <end position="232"/>
    </location>
</feature>
<dbReference type="EMBL" id="ADAS02000020">
    <property type="protein sequence ID" value="OAV96420.1"/>
    <property type="molecule type" value="Genomic_DNA"/>
</dbReference>
<feature type="compositionally biased region" description="Polar residues" evidence="1">
    <location>
        <begin position="134"/>
        <end position="144"/>
    </location>
</feature>
<dbReference type="Proteomes" id="UP000005240">
    <property type="component" value="Unassembled WGS sequence"/>
</dbReference>
<name>A0A180GUH9_PUCT1</name>
<reference evidence="3 4" key="3">
    <citation type="journal article" date="2017" name="G3 (Bethesda)">
        <title>Comparative analysis highlights variable genome content of wheat rusts and divergence of the mating loci.</title>
        <authorList>
            <person name="Cuomo C.A."/>
            <person name="Bakkeren G."/>
            <person name="Khalil H.B."/>
            <person name="Panwar V."/>
            <person name="Joly D."/>
            <person name="Linning R."/>
            <person name="Sakthikumar S."/>
            <person name="Song X."/>
            <person name="Adiconis X."/>
            <person name="Fan L."/>
            <person name="Goldberg J.M."/>
            <person name="Levin J.Z."/>
            <person name="Young S."/>
            <person name="Zeng Q."/>
            <person name="Anikster Y."/>
            <person name="Bruce M."/>
            <person name="Wang M."/>
            <person name="Yin C."/>
            <person name="McCallum B."/>
            <person name="Szabo L.J."/>
            <person name="Hulbert S."/>
            <person name="Chen X."/>
            <person name="Fellers J.P."/>
        </authorList>
    </citation>
    <scope>NUCLEOTIDE SEQUENCE</scope>
    <source>
        <strain evidence="4">Isolate 1-1 / race 1 (BBBD)</strain>
        <strain evidence="3">isolate 1-1 / race 1 (BBBD)</strain>
    </source>
</reference>
<dbReference type="AlphaFoldDB" id="A0A180GUH9"/>